<keyword evidence="1" id="KW-1133">Transmembrane helix</keyword>
<dbReference type="Proteomes" id="UP000275846">
    <property type="component" value="Unassembled WGS sequence"/>
</dbReference>
<reference evidence="4" key="1">
    <citation type="submission" date="2016-06" db="UniProtKB">
        <authorList>
            <consortium name="WormBaseParasite"/>
        </authorList>
    </citation>
    <scope>IDENTIFICATION</scope>
</reference>
<keyword evidence="1" id="KW-0472">Membrane</keyword>
<evidence type="ECO:0000313" key="2">
    <source>
        <dbReference type="EMBL" id="VDL97244.1"/>
    </source>
</evidence>
<keyword evidence="1" id="KW-0812">Transmembrane</keyword>
<dbReference type="EMBL" id="UYSU01036130">
    <property type="protein sequence ID" value="VDL97244.1"/>
    <property type="molecule type" value="Genomic_DNA"/>
</dbReference>
<evidence type="ECO:0000313" key="4">
    <source>
        <dbReference type="WBParaSite" id="SSLN_0001128201-mRNA-1"/>
    </source>
</evidence>
<accession>A0A183T311</accession>
<keyword evidence="3" id="KW-1185">Reference proteome</keyword>
<sequence length="270" mass="29657">MLCILCRFPPSVVTACGSELRPPLVRRALPYDRGDALPFALAVSPAANLHRSAASKCPPPGLLGTVLKWDDDPDCGPLQLATLVPVPGKRPPLPVATPPPPPSTPTKKLSFSPSFISCSSSPFSYPLLVIPPPSSSSRGPSSVCLMLTFGSLNAWHASSLPRYLSLLPHHFSILLEPLLVSTYPSFFSSGRLIFFASSPSQDSLFTPRLIPAPPISLYLLSLNISYSLYFFFDCRLRWRMPWEVLPILATVTSRRMPLRPLIYPRLLYIC</sequence>
<reference evidence="2 3" key="2">
    <citation type="submission" date="2018-11" db="EMBL/GenBank/DDBJ databases">
        <authorList>
            <consortium name="Pathogen Informatics"/>
        </authorList>
    </citation>
    <scope>NUCLEOTIDE SEQUENCE [LARGE SCALE GENOMIC DNA]</scope>
    <source>
        <strain evidence="2 3">NST_G2</strain>
    </source>
</reference>
<feature type="transmembrane region" description="Helical" evidence="1">
    <location>
        <begin position="215"/>
        <end position="232"/>
    </location>
</feature>
<evidence type="ECO:0000313" key="3">
    <source>
        <dbReference type="Proteomes" id="UP000275846"/>
    </source>
</evidence>
<organism evidence="4">
    <name type="scientific">Schistocephalus solidus</name>
    <name type="common">Tapeworm</name>
    <dbReference type="NCBI Taxonomy" id="70667"/>
    <lineage>
        <taxon>Eukaryota</taxon>
        <taxon>Metazoa</taxon>
        <taxon>Spiralia</taxon>
        <taxon>Lophotrochozoa</taxon>
        <taxon>Platyhelminthes</taxon>
        <taxon>Cestoda</taxon>
        <taxon>Eucestoda</taxon>
        <taxon>Diphyllobothriidea</taxon>
        <taxon>Diphyllobothriidae</taxon>
        <taxon>Schistocephalus</taxon>
    </lineage>
</organism>
<dbReference type="AlphaFoldDB" id="A0A183T311"/>
<gene>
    <name evidence="2" type="ORF">SSLN_LOCUS10859</name>
</gene>
<dbReference type="WBParaSite" id="SSLN_0001128201-mRNA-1">
    <property type="protein sequence ID" value="SSLN_0001128201-mRNA-1"/>
    <property type="gene ID" value="SSLN_0001128201"/>
</dbReference>
<evidence type="ECO:0000256" key="1">
    <source>
        <dbReference type="SAM" id="Phobius"/>
    </source>
</evidence>
<proteinExistence type="predicted"/>
<name>A0A183T311_SCHSO</name>
<protein>
    <submittedName>
        <fullName evidence="4">Vegetative cell wall protein gp1-like</fullName>
    </submittedName>
</protein>